<evidence type="ECO:0008006" key="5">
    <source>
        <dbReference type="Google" id="ProtNLM"/>
    </source>
</evidence>
<gene>
    <name evidence="3" type="ORF">H1R20_g4028</name>
</gene>
<dbReference type="Gene3D" id="1.20.1280.50">
    <property type="match status" value="1"/>
</dbReference>
<dbReference type="InterPro" id="IPR032675">
    <property type="entry name" value="LRR_dom_sf"/>
</dbReference>
<dbReference type="SUPFAM" id="SSF52047">
    <property type="entry name" value="RNI-like"/>
    <property type="match status" value="1"/>
</dbReference>
<dbReference type="OrthoDB" id="3051796at2759"/>
<dbReference type="PANTHER" id="PTHR38926:SF5">
    <property type="entry name" value="F-BOX AND LEUCINE-RICH REPEAT PROTEIN 6"/>
    <property type="match status" value="1"/>
</dbReference>
<keyword evidence="4" id="KW-1185">Reference proteome</keyword>
<feature type="region of interest" description="Disordered" evidence="2">
    <location>
        <begin position="554"/>
        <end position="582"/>
    </location>
</feature>
<feature type="non-terminal residue" evidence="3">
    <location>
        <position position="654"/>
    </location>
</feature>
<evidence type="ECO:0000256" key="1">
    <source>
        <dbReference type="SAM" id="Coils"/>
    </source>
</evidence>
<name>A0A9W8JGH0_9AGAR</name>
<keyword evidence="1" id="KW-0175">Coiled coil</keyword>
<reference evidence="3" key="1">
    <citation type="submission" date="2022-06" db="EMBL/GenBank/DDBJ databases">
        <title>Genome Sequence of Candolleomyces eurysporus.</title>
        <authorList>
            <person name="Buettner E."/>
        </authorList>
    </citation>
    <scope>NUCLEOTIDE SEQUENCE</scope>
    <source>
        <strain evidence="3">VTCC 930004</strain>
    </source>
</reference>
<dbReference type="PANTHER" id="PTHR38926">
    <property type="entry name" value="F-BOX DOMAIN CONTAINING PROTEIN, EXPRESSED"/>
    <property type="match status" value="1"/>
</dbReference>
<protein>
    <recommendedName>
        <fullName evidence="5">F-box domain-containing protein</fullName>
    </recommendedName>
</protein>
<sequence length="654" mass="73931">MSSPFLNYLTNNHIPSTDEVPQIRAFVEQEQAVIAQIDDEIELAEEALNALKARRAKHMANVNGNLALLSIVRSLPIDILTSIFMATFAEYKTYDGPPRISGRHPSVVLSHVCRQWRQLALSTPLLWNEIRISTPEYPHSPDSAEARFALQLRGRPARLSLRGPTEMQQQAYSQDVEQWWKKVVQLRRATEAWLSRSKNCPLTIHLHIRQPILEIDTNPSLKEGPLMEIFDLICKQSGWWKGAHFRVPICGPGSPLNKVLYLPLHEVPRLESLELNFDVTHPPNPNRQEIVSQITLLQSPLLRSLKLCRFIGTPLTLPVNWSTLTELRVSSTYHASVQVQDALTLLRKCRNLVRCSLELDPSAPVSNNNNNAASTCTDHQETSETSKSVIHLPSLESLSIIARSLLPLGLAASFSLPSLRSIEFWGPQSFQPEWVKTLGESLTECTFNYAFLTPSTFHSCLENLPNVTKLRLSGDSLYDRTANREVALTKEILEKLSPTVTLIGDKEVVERPQLCPRLERLYCILGGSPSDFTERDLVEFMAAKRRKFFDVANLSESPDSSSSQNRRPRSDGDDGAEEGSSKIRMTSLTARLQFVYVKFADIKEIDIPKLLRERNVDMEDFLFTITYPYPNDSRPRRPTVLTVGVPENSDTMFI</sequence>
<feature type="coiled-coil region" evidence="1">
    <location>
        <begin position="27"/>
        <end position="61"/>
    </location>
</feature>
<organism evidence="3 4">
    <name type="scientific">Candolleomyces eurysporus</name>
    <dbReference type="NCBI Taxonomy" id="2828524"/>
    <lineage>
        <taxon>Eukaryota</taxon>
        <taxon>Fungi</taxon>
        <taxon>Dikarya</taxon>
        <taxon>Basidiomycota</taxon>
        <taxon>Agaricomycotina</taxon>
        <taxon>Agaricomycetes</taxon>
        <taxon>Agaricomycetidae</taxon>
        <taxon>Agaricales</taxon>
        <taxon>Agaricineae</taxon>
        <taxon>Psathyrellaceae</taxon>
        <taxon>Candolleomyces</taxon>
    </lineage>
</organism>
<dbReference type="EMBL" id="JANBPK010000752">
    <property type="protein sequence ID" value="KAJ2933058.1"/>
    <property type="molecule type" value="Genomic_DNA"/>
</dbReference>
<dbReference type="Gene3D" id="3.80.10.10">
    <property type="entry name" value="Ribonuclease Inhibitor"/>
    <property type="match status" value="1"/>
</dbReference>
<feature type="compositionally biased region" description="Polar residues" evidence="2">
    <location>
        <begin position="554"/>
        <end position="565"/>
    </location>
</feature>
<evidence type="ECO:0000256" key="2">
    <source>
        <dbReference type="SAM" id="MobiDB-lite"/>
    </source>
</evidence>
<evidence type="ECO:0000313" key="4">
    <source>
        <dbReference type="Proteomes" id="UP001140091"/>
    </source>
</evidence>
<dbReference type="AlphaFoldDB" id="A0A9W8JGH0"/>
<dbReference type="Proteomes" id="UP001140091">
    <property type="component" value="Unassembled WGS sequence"/>
</dbReference>
<evidence type="ECO:0000313" key="3">
    <source>
        <dbReference type="EMBL" id="KAJ2933058.1"/>
    </source>
</evidence>
<accession>A0A9W8JGH0</accession>
<comment type="caution">
    <text evidence="3">The sequence shown here is derived from an EMBL/GenBank/DDBJ whole genome shotgun (WGS) entry which is preliminary data.</text>
</comment>
<proteinExistence type="predicted"/>